<reference evidence="2 3" key="1">
    <citation type="submission" date="2020-08" db="EMBL/GenBank/DDBJ databases">
        <title>Genomic Encyclopedia of Type Strains, Phase III (KMG-III): the genomes of soil and plant-associated and newly described type strains.</title>
        <authorList>
            <person name="Whitman W."/>
        </authorList>
    </citation>
    <scope>NUCLEOTIDE SEQUENCE [LARGE SCALE GENOMIC DNA]</scope>
    <source>
        <strain evidence="2 3">CECT 8075</strain>
    </source>
</reference>
<dbReference type="RefSeq" id="WP_246420083.1">
    <property type="nucleotide sequence ID" value="NZ_JACHXU010000013.1"/>
</dbReference>
<protein>
    <submittedName>
        <fullName evidence="2">Hemin uptake protein HemP</fullName>
    </submittedName>
</protein>
<name>A0A7W5E1P5_9BACT</name>
<evidence type="ECO:0000256" key="1">
    <source>
        <dbReference type="SAM" id="MobiDB-lite"/>
    </source>
</evidence>
<sequence>MDSTPPTSEPTEPGSPVPPVPGPGSTAIESAVIETRVMGSADGAPYVAGGAHPPHALKVVKFESLARCGDEIWIENEGQLYRLRKTRQGKLILTK</sequence>
<comment type="caution">
    <text evidence="2">The sequence shown here is derived from an EMBL/GenBank/DDBJ whole genome shotgun (WGS) entry which is preliminary data.</text>
</comment>
<organism evidence="2 3">
    <name type="scientific">Aporhodopirellula rubra</name>
    <dbReference type="NCBI Taxonomy" id="980271"/>
    <lineage>
        <taxon>Bacteria</taxon>
        <taxon>Pseudomonadati</taxon>
        <taxon>Planctomycetota</taxon>
        <taxon>Planctomycetia</taxon>
        <taxon>Pirellulales</taxon>
        <taxon>Pirellulaceae</taxon>
        <taxon>Aporhodopirellula</taxon>
    </lineage>
</organism>
<proteinExistence type="predicted"/>
<gene>
    <name evidence="2" type="ORF">FHS27_003875</name>
</gene>
<feature type="region of interest" description="Disordered" evidence="1">
    <location>
        <begin position="1"/>
        <end position="26"/>
    </location>
</feature>
<dbReference type="EMBL" id="JACHXU010000013">
    <property type="protein sequence ID" value="MBB3208048.1"/>
    <property type="molecule type" value="Genomic_DNA"/>
</dbReference>
<feature type="compositionally biased region" description="Pro residues" evidence="1">
    <location>
        <begin position="13"/>
        <end position="22"/>
    </location>
</feature>
<dbReference type="Proteomes" id="UP000536179">
    <property type="component" value="Unassembled WGS sequence"/>
</dbReference>
<dbReference type="AlphaFoldDB" id="A0A7W5E1P5"/>
<dbReference type="Gene3D" id="2.10.70.10">
    <property type="entry name" value="Complement Module, domain 1"/>
    <property type="match status" value="1"/>
</dbReference>
<keyword evidence="3" id="KW-1185">Reference proteome</keyword>
<dbReference type="Pfam" id="PF10636">
    <property type="entry name" value="hemP"/>
    <property type="match status" value="1"/>
</dbReference>
<feature type="compositionally biased region" description="Low complexity" evidence="1">
    <location>
        <begin position="1"/>
        <end position="12"/>
    </location>
</feature>
<evidence type="ECO:0000313" key="2">
    <source>
        <dbReference type="EMBL" id="MBB3208048.1"/>
    </source>
</evidence>
<evidence type="ECO:0000313" key="3">
    <source>
        <dbReference type="Proteomes" id="UP000536179"/>
    </source>
</evidence>
<accession>A0A7W5E1P5</accession>
<dbReference type="InterPro" id="IPR019600">
    <property type="entry name" value="Hemin_uptake_protein_HemP"/>
</dbReference>